<evidence type="ECO:0000313" key="2">
    <source>
        <dbReference type="EMBL" id="KAL2862734.1"/>
    </source>
</evidence>
<reference evidence="2 3" key="1">
    <citation type="submission" date="2024-07" db="EMBL/GenBank/DDBJ databases">
        <title>Section-level genome sequencing and comparative genomics of Aspergillus sections Usti and Cavernicolus.</title>
        <authorList>
            <consortium name="Lawrence Berkeley National Laboratory"/>
            <person name="Nybo J.L."/>
            <person name="Vesth T.C."/>
            <person name="Theobald S."/>
            <person name="Frisvad J.C."/>
            <person name="Larsen T.O."/>
            <person name="Kjaerboelling I."/>
            <person name="Rothschild-Mancinelli K."/>
            <person name="Lyhne E.K."/>
            <person name="Kogle M.E."/>
            <person name="Barry K."/>
            <person name="Clum A."/>
            <person name="Na H."/>
            <person name="Ledsgaard L."/>
            <person name="Lin J."/>
            <person name="Lipzen A."/>
            <person name="Kuo A."/>
            <person name="Riley R."/>
            <person name="Mondo S."/>
            <person name="Labutti K."/>
            <person name="Haridas S."/>
            <person name="Pangalinan J."/>
            <person name="Salamov A.A."/>
            <person name="Simmons B.A."/>
            <person name="Magnuson J.K."/>
            <person name="Chen J."/>
            <person name="Drula E."/>
            <person name="Henrissat B."/>
            <person name="Wiebenga A."/>
            <person name="Lubbers R.J."/>
            <person name="Gomes A.C."/>
            <person name="Macurrencykelacurrency M.R."/>
            <person name="Stajich J."/>
            <person name="Grigoriev I.V."/>
            <person name="Mortensen U.H."/>
            <person name="De Vries R.P."/>
            <person name="Baker S.E."/>
            <person name="Andersen M.R."/>
        </authorList>
    </citation>
    <scope>NUCLEOTIDE SEQUENCE [LARGE SCALE GENOMIC DNA]</scope>
    <source>
        <strain evidence="2 3">CBS 449.75</strain>
    </source>
</reference>
<keyword evidence="3" id="KW-1185">Reference proteome</keyword>
<evidence type="ECO:0000313" key="3">
    <source>
        <dbReference type="Proteomes" id="UP001610432"/>
    </source>
</evidence>
<gene>
    <name evidence="2" type="ORF">BJX67DRAFT_290818</name>
</gene>
<comment type="caution">
    <text evidence="2">The sequence shown here is derived from an EMBL/GenBank/DDBJ whole genome shotgun (WGS) entry which is preliminary data.</text>
</comment>
<dbReference type="EMBL" id="JBFXLQ010000062">
    <property type="protein sequence ID" value="KAL2862734.1"/>
    <property type="molecule type" value="Genomic_DNA"/>
</dbReference>
<organism evidence="2 3">
    <name type="scientific">Aspergillus lucknowensis</name>
    <dbReference type="NCBI Taxonomy" id="176173"/>
    <lineage>
        <taxon>Eukaryota</taxon>
        <taxon>Fungi</taxon>
        <taxon>Dikarya</taxon>
        <taxon>Ascomycota</taxon>
        <taxon>Pezizomycotina</taxon>
        <taxon>Eurotiomycetes</taxon>
        <taxon>Eurotiomycetidae</taxon>
        <taxon>Eurotiales</taxon>
        <taxon>Aspergillaceae</taxon>
        <taxon>Aspergillus</taxon>
        <taxon>Aspergillus subgen. Nidulantes</taxon>
    </lineage>
</organism>
<name>A0ABR4LDX2_9EURO</name>
<dbReference type="RefSeq" id="XP_070881713.1">
    <property type="nucleotide sequence ID" value="XM_071026800.1"/>
</dbReference>
<proteinExistence type="predicted"/>
<evidence type="ECO:0000256" key="1">
    <source>
        <dbReference type="SAM" id="MobiDB-lite"/>
    </source>
</evidence>
<dbReference type="GeneID" id="98141872"/>
<protein>
    <submittedName>
        <fullName evidence="2">Uncharacterized protein</fullName>
    </submittedName>
</protein>
<feature type="region of interest" description="Disordered" evidence="1">
    <location>
        <begin position="50"/>
        <end position="79"/>
    </location>
</feature>
<dbReference type="Proteomes" id="UP001610432">
    <property type="component" value="Unassembled WGS sequence"/>
</dbReference>
<sequence>MFCADPRPFGVLWDLRRQFPHPRVHSFGRGVDPACDRWWGIIHLEACDRSEQRKPQSTREIPAGSSLVHRPKQSNFPDRGRTAHMWNIRLMRDGGTREESMQVRPVHPLNHRGAVRFCVAACQMSTVPLRSHRSSECYLFIRAPSRRRPNAFQIF</sequence>
<accession>A0ABR4LDX2</accession>